<dbReference type="Proteomes" id="UP000198984">
    <property type="component" value="Unassembled WGS sequence"/>
</dbReference>
<evidence type="ECO:0000256" key="2">
    <source>
        <dbReference type="ARBA" id="ARBA00008711"/>
    </source>
</evidence>
<dbReference type="RefSeq" id="WP_089914368.1">
    <property type="nucleotide sequence ID" value="NZ_FOBB01000004.1"/>
</dbReference>
<dbReference type="Pfam" id="PF02870">
    <property type="entry name" value="Methyltransf_1N"/>
    <property type="match status" value="1"/>
</dbReference>
<evidence type="ECO:0000313" key="12">
    <source>
        <dbReference type="EMBL" id="SEM31580.1"/>
    </source>
</evidence>
<dbReference type="InterPro" id="IPR014048">
    <property type="entry name" value="MethylDNA_cys_MeTrfase_DNA-bd"/>
</dbReference>
<dbReference type="GO" id="GO:0006307">
    <property type="term" value="P:DNA alkylation repair"/>
    <property type="evidence" value="ECO:0007669"/>
    <property type="project" value="UniProtKB-UniRule"/>
</dbReference>
<dbReference type="InterPro" id="IPR036631">
    <property type="entry name" value="MGMT_N_sf"/>
</dbReference>
<evidence type="ECO:0000256" key="9">
    <source>
        <dbReference type="HAMAP-Rule" id="MF_00772"/>
    </source>
</evidence>
<dbReference type="InterPro" id="IPR008332">
    <property type="entry name" value="MethylG_MeTrfase_N"/>
</dbReference>
<keyword evidence="4 9" id="KW-0489">Methyltransferase</keyword>
<dbReference type="EMBL" id="FOBB01000004">
    <property type="protein sequence ID" value="SEM31580.1"/>
    <property type="molecule type" value="Genomic_DNA"/>
</dbReference>
<evidence type="ECO:0000256" key="4">
    <source>
        <dbReference type="ARBA" id="ARBA00022603"/>
    </source>
</evidence>
<dbReference type="AlphaFoldDB" id="A0A1H7XCQ2"/>
<evidence type="ECO:0000259" key="11">
    <source>
        <dbReference type="Pfam" id="PF02870"/>
    </source>
</evidence>
<dbReference type="GO" id="GO:0032259">
    <property type="term" value="P:methylation"/>
    <property type="evidence" value="ECO:0007669"/>
    <property type="project" value="UniProtKB-KW"/>
</dbReference>
<dbReference type="SUPFAM" id="SSF53155">
    <property type="entry name" value="Methylated DNA-protein cysteine methyltransferase domain"/>
    <property type="match status" value="1"/>
</dbReference>
<dbReference type="InterPro" id="IPR036388">
    <property type="entry name" value="WH-like_DNA-bd_sf"/>
</dbReference>
<feature type="domain" description="Methylguanine DNA methyltransferase ribonuclease-like" evidence="11">
    <location>
        <begin position="3"/>
        <end position="65"/>
    </location>
</feature>
<evidence type="ECO:0000256" key="5">
    <source>
        <dbReference type="ARBA" id="ARBA00022679"/>
    </source>
</evidence>
<dbReference type="PANTHER" id="PTHR10815">
    <property type="entry name" value="METHYLATED-DNA--PROTEIN-CYSTEINE METHYLTRANSFERASE"/>
    <property type="match status" value="1"/>
</dbReference>
<comment type="subcellular location">
    <subcellularLocation>
        <location evidence="9">Cytoplasm</location>
    </subcellularLocation>
</comment>
<dbReference type="FunFam" id="1.10.10.10:FF:000214">
    <property type="entry name" value="Methylated-DNA--protein-cysteine methyltransferase"/>
    <property type="match status" value="1"/>
</dbReference>
<comment type="catalytic activity">
    <reaction evidence="8 9">
        <text>a 6-O-methyl-2'-deoxyguanosine in DNA + L-cysteinyl-[protein] = S-methyl-L-cysteinyl-[protein] + a 2'-deoxyguanosine in DNA</text>
        <dbReference type="Rhea" id="RHEA:24000"/>
        <dbReference type="Rhea" id="RHEA-COMP:10131"/>
        <dbReference type="Rhea" id="RHEA-COMP:10132"/>
        <dbReference type="Rhea" id="RHEA-COMP:11367"/>
        <dbReference type="Rhea" id="RHEA-COMP:11368"/>
        <dbReference type="ChEBI" id="CHEBI:29950"/>
        <dbReference type="ChEBI" id="CHEBI:82612"/>
        <dbReference type="ChEBI" id="CHEBI:85445"/>
        <dbReference type="ChEBI" id="CHEBI:85448"/>
        <dbReference type="EC" id="2.1.1.63"/>
    </reaction>
</comment>
<keyword evidence="3 9" id="KW-0963">Cytoplasm</keyword>
<evidence type="ECO:0000259" key="10">
    <source>
        <dbReference type="Pfam" id="PF01035"/>
    </source>
</evidence>
<evidence type="ECO:0000256" key="8">
    <source>
        <dbReference type="ARBA" id="ARBA00049348"/>
    </source>
</evidence>
<dbReference type="PROSITE" id="PS00374">
    <property type="entry name" value="MGMT"/>
    <property type="match status" value="1"/>
</dbReference>
<dbReference type="Gene3D" id="3.30.160.70">
    <property type="entry name" value="Methylated DNA-protein cysteine methyltransferase domain"/>
    <property type="match status" value="1"/>
</dbReference>
<dbReference type="InterPro" id="IPR023546">
    <property type="entry name" value="MGMT"/>
</dbReference>
<keyword evidence="13" id="KW-1185">Reference proteome</keyword>
<comment type="function">
    <text evidence="9">Involved in the cellular defense against the biological effects of O6-methylguanine (O6-MeG) and O4-methylthymine (O4-MeT) in DNA. Repairs the methylated nucleobase in DNA by stoichiometrically transferring the methyl group to a cysteine residue in the enzyme. This is a suicide reaction: the enzyme is irreversibly inactivated.</text>
</comment>
<dbReference type="PANTHER" id="PTHR10815:SF13">
    <property type="entry name" value="METHYLATED-DNA--PROTEIN-CYSTEINE METHYLTRANSFERASE"/>
    <property type="match status" value="1"/>
</dbReference>
<dbReference type="STRING" id="573321.SAMN04488505_10434"/>
<organism evidence="12 13">
    <name type="scientific">Chitinophaga rupis</name>
    <dbReference type="NCBI Taxonomy" id="573321"/>
    <lineage>
        <taxon>Bacteria</taxon>
        <taxon>Pseudomonadati</taxon>
        <taxon>Bacteroidota</taxon>
        <taxon>Chitinophagia</taxon>
        <taxon>Chitinophagales</taxon>
        <taxon>Chitinophagaceae</taxon>
        <taxon>Chitinophaga</taxon>
    </lineage>
</organism>
<dbReference type="GO" id="GO:0005737">
    <property type="term" value="C:cytoplasm"/>
    <property type="evidence" value="ECO:0007669"/>
    <property type="project" value="UniProtKB-SubCell"/>
</dbReference>
<comment type="miscellaneous">
    <text evidence="9">This enzyme catalyzes only one turnover and therefore is not strictly catalytic. According to one definition, an enzyme is a biocatalyst that acts repeatedly and over many reaction cycles.</text>
</comment>
<comment type="similarity">
    <text evidence="2 9">Belongs to the MGMT family.</text>
</comment>
<protein>
    <recommendedName>
        <fullName evidence="9">Methylated-DNA--protein-cysteine methyltransferase</fullName>
        <ecNumber evidence="9">2.1.1.63</ecNumber>
    </recommendedName>
    <alternativeName>
        <fullName evidence="9">6-O-methylguanine-DNA methyltransferase</fullName>
        <shortName evidence="9">MGMT</shortName>
    </alternativeName>
    <alternativeName>
        <fullName evidence="9">O-6-methylguanine-DNA-alkyltransferase</fullName>
    </alternativeName>
</protein>
<dbReference type="EC" id="2.1.1.63" evidence="9"/>
<dbReference type="Pfam" id="PF01035">
    <property type="entry name" value="DNA_binding_1"/>
    <property type="match status" value="1"/>
</dbReference>
<reference evidence="12 13" key="1">
    <citation type="submission" date="2016-10" db="EMBL/GenBank/DDBJ databases">
        <authorList>
            <person name="de Groot N.N."/>
        </authorList>
    </citation>
    <scope>NUCLEOTIDE SEQUENCE [LARGE SCALE GENOMIC DNA]</scope>
    <source>
        <strain evidence="12 13">DSM 21039</strain>
    </source>
</reference>
<name>A0A1H7XCQ2_9BACT</name>
<dbReference type="CDD" id="cd06445">
    <property type="entry name" value="ATase"/>
    <property type="match status" value="1"/>
</dbReference>
<keyword evidence="7 9" id="KW-0234">DNA repair</keyword>
<dbReference type="InterPro" id="IPR036217">
    <property type="entry name" value="MethylDNA_cys_MeTrfase_DNAb"/>
</dbReference>
<proteinExistence type="inferred from homology"/>
<dbReference type="OrthoDB" id="9802228at2"/>
<evidence type="ECO:0000256" key="3">
    <source>
        <dbReference type="ARBA" id="ARBA00022490"/>
    </source>
</evidence>
<keyword evidence="5 9" id="KW-0808">Transferase</keyword>
<gene>
    <name evidence="12" type="ORF">SAMN04488505_10434</name>
</gene>
<accession>A0A1H7XCQ2</accession>
<keyword evidence="6 9" id="KW-0227">DNA damage</keyword>
<sequence>MDLYHHTYQSPIGPLGLTGNDDHITGIIFDPRTLVTMQSLPDIFLQCMAELDAYFAGSSRTFSFKMQQSGTDFQQTVWQQLLAIPYGNTISYLQLAKRINNPKSIRAVGTANGSNHLPIVVPCHRVIGSNGSLTGFGGGIWRKKWLLEHEWKHKYGTQELF</sequence>
<dbReference type="InterPro" id="IPR001497">
    <property type="entry name" value="MethylDNA_cys_MeTrfase_AS"/>
</dbReference>
<dbReference type="GO" id="GO:0003908">
    <property type="term" value="F:methylated-DNA-[protein]-cysteine S-methyltransferase activity"/>
    <property type="evidence" value="ECO:0007669"/>
    <property type="project" value="UniProtKB-UniRule"/>
</dbReference>
<dbReference type="SUPFAM" id="SSF46767">
    <property type="entry name" value="Methylated DNA-protein cysteine methyltransferase, C-terminal domain"/>
    <property type="match status" value="1"/>
</dbReference>
<evidence type="ECO:0000313" key="13">
    <source>
        <dbReference type="Proteomes" id="UP000198984"/>
    </source>
</evidence>
<feature type="active site" description="Nucleophile; methyl group acceptor" evidence="9">
    <location>
        <position position="123"/>
    </location>
</feature>
<comment type="catalytic activity">
    <reaction evidence="1 9">
        <text>a 4-O-methyl-thymidine in DNA + L-cysteinyl-[protein] = a thymidine in DNA + S-methyl-L-cysteinyl-[protein]</text>
        <dbReference type="Rhea" id="RHEA:53428"/>
        <dbReference type="Rhea" id="RHEA-COMP:10131"/>
        <dbReference type="Rhea" id="RHEA-COMP:10132"/>
        <dbReference type="Rhea" id="RHEA-COMP:13555"/>
        <dbReference type="Rhea" id="RHEA-COMP:13556"/>
        <dbReference type="ChEBI" id="CHEBI:29950"/>
        <dbReference type="ChEBI" id="CHEBI:82612"/>
        <dbReference type="ChEBI" id="CHEBI:137386"/>
        <dbReference type="ChEBI" id="CHEBI:137387"/>
        <dbReference type="EC" id="2.1.1.63"/>
    </reaction>
</comment>
<dbReference type="HAMAP" id="MF_00772">
    <property type="entry name" value="OGT"/>
    <property type="match status" value="1"/>
</dbReference>
<evidence type="ECO:0000256" key="1">
    <source>
        <dbReference type="ARBA" id="ARBA00001286"/>
    </source>
</evidence>
<feature type="domain" description="Methylated-DNA-[protein]-cysteine S-methyltransferase DNA binding" evidence="10">
    <location>
        <begin position="72"/>
        <end position="150"/>
    </location>
</feature>
<evidence type="ECO:0000256" key="7">
    <source>
        <dbReference type="ARBA" id="ARBA00023204"/>
    </source>
</evidence>
<dbReference type="NCBIfam" id="TIGR00589">
    <property type="entry name" value="ogt"/>
    <property type="match status" value="1"/>
</dbReference>
<evidence type="ECO:0000256" key="6">
    <source>
        <dbReference type="ARBA" id="ARBA00022763"/>
    </source>
</evidence>
<dbReference type="Gene3D" id="1.10.10.10">
    <property type="entry name" value="Winged helix-like DNA-binding domain superfamily/Winged helix DNA-binding domain"/>
    <property type="match status" value="1"/>
</dbReference>